<keyword evidence="2" id="KW-1185">Reference proteome</keyword>
<dbReference type="Proteomes" id="UP000295719">
    <property type="component" value="Unassembled WGS sequence"/>
</dbReference>
<sequence>MQHANALHFALCTLHFALCTQHSALSTLHPVLCIKTSKGIHIMLTEDTTQ</sequence>
<dbReference type="AlphaFoldDB" id="A0A4R3Z1P4"/>
<protein>
    <submittedName>
        <fullName evidence="1">Uncharacterized protein</fullName>
    </submittedName>
</protein>
<name>A0A4R3Z1P4_9GAMM</name>
<evidence type="ECO:0000313" key="2">
    <source>
        <dbReference type="Proteomes" id="UP000295719"/>
    </source>
</evidence>
<comment type="caution">
    <text evidence="1">The sequence shown here is derived from an EMBL/GenBank/DDBJ whole genome shotgun (WGS) entry which is preliminary data.</text>
</comment>
<accession>A0A4R3Z1P4</accession>
<organism evidence="1 2">
    <name type="scientific">Biostraticola tofi</name>
    <dbReference type="NCBI Taxonomy" id="466109"/>
    <lineage>
        <taxon>Bacteria</taxon>
        <taxon>Pseudomonadati</taxon>
        <taxon>Pseudomonadota</taxon>
        <taxon>Gammaproteobacteria</taxon>
        <taxon>Enterobacterales</taxon>
        <taxon>Bruguierivoracaceae</taxon>
        <taxon>Biostraticola</taxon>
    </lineage>
</organism>
<dbReference type="EMBL" id="SMCR01000001">
    <property type="protein sequence ID" value="TCV99673.1"/>
    <property type="molecule type" value="Genomic_DNA"/>
</dbReference>
<proteinExistence type="predicted"/>
<gene>
    <name evidence="1" type="ORF">EDC52_1015</name>
</gene>
<evidence type="ECO:0000313" key="1">
    <source>
        <dbReference type="EMBL" id="TCV99673.1"/>
    </source>
</evidence>
<reference evidence="1 2" key="1">
    <citation type="submission" date="2019-03" db="EMBL/GenBank/DDBJ databases">
        <title>Genomic Encyclopedia of Type Strains, Phase IV (KMG-IV): sequencing the most valuable type-strain genomes for metagenomic binning, comparative biology and taxonomic classification.</title>
        <authorList>
            <person name="Goeker M."/>
        </authorList>
    </citation>
    <scope>NUCLEOTIDE SEQUENCE [LARGE SCALE GENOMIC DNA]</scope>
    <source>
        <strain evidence="1 2">DSM 19580</strain>
    </source>
</reference>